<comment type="caution">
    <text evidence="6">The sequence shown here is derived from an EMBL/GenBank/DDBJ whole genome shotgun (WGS) entry which is preliminary data.</text>
</comment>
<dbReference type="PROSITE" id="PS50931">
    <property type="entry name" value="HTH_LYSR"/>
    <property type="match status" value="1"/>
</dbReference>
<evidence type="ECO:0000256" key="1">
    <source>
        <dbReference type="ARBA" id="ARBA00009437"/>
    </source>
</evidence>
<dbReference type="SUPFAM" id="SSF46785">
    <property type="entry name" value="Winged helix' DNA-binding domain"/>
    <property type="match status" value="1"/>
</dbReference>
<dbReference type="GO" id="GO:0003700">
    <property type="term" value="F:DNA-binding transcription factor activity"/>
    <property type="evidence" value="ECO:0007669"/>
    <property type="project" value="InterPro"/>
</dbReference>
<dbReference type="RefSeq" id="WP_126506398.1">
    <property type="nucleotide sequence ID" value="NZ_RXNV01000006.1"/>
</dbReference>
<sequence>MLKNTKIHYFYYAAKYSSFSKAAEFMQVSQPGVSSKIIALEKEIGIKLFERDKHGVHLTKKGAVLYAEVEKAIKSFENIEQGIRRIKGKALIKIATQPRLYEKYLEPKLTKEFLSEFFMQISTGELTTIKNWMDSGEVDVVITEGIFNDHPVFEHAVELDNLQFYWAKKTNTEFTSPIPTFVHSDIWNHWHDLSQCMPEGADYKQIMIIDTPDFSSKLIERGIGIGLLPEQMILKNENLEKCEGPTSGTVDGPIAVYINREKSAELDECDIVNRIMS</sequence>
<evidence type="ECO:0000259" key="5">
    <source>
        <dbReference type="PROSITE" id="PS50931"/>
    </source>
</evidence>
<evidence type="ECO:0000313" key="7">
    <source>
        <dbReference type="Proteomes" id="UP000282060"/>
    </source>
</evidence>
<dbReference type="PRINTS" id="PR00039">
    <property type="entry name" value="HTHLYSR"/>
</dbReference>
<reference evidence="6 7" key="1">
    <citation type="submission" date="2018-12" db="EMBL/GenBank/DDBJ databases">
        <authorList>
            <person name="Yu L."/>
        </authorList>
    </citation>
    <scope>NUCLEOTIDE SEQUENCE [LARGE SCALE GENOMIC DNA]</scope>
    <source>
        <strain evidence="6 7">HAW-EB5</strain>
    </source>
</reference>
<proteinExistence type="inferred from homology"/>
<feature type="domain" description="HTH lysR-type" evidence="5">
    <location>
        <begin position="2"/>
        <end position="59"/>
    </location>
</feature>
<dbReference type="Proteomes" id="UP000282060">
    <property type="component" value="Unassembled WGS sequence"/>
</dbReference>
<evidence type="ECO:0000256" key="2">
    <source>
        <dbReference type="ARBA" id="ARBA00023015"/>
    </source>
</evidence>
<dbReference type="PANTHER" id="PTHR30126">
    <property type="entry name" value="HTH-TYPE TRANSCRIPTIONAL REGULATOR"/>
    <property type="match status" value="1"/>
</dbReference>
<keyword evidence="2" id="KW-0805">Transcription regulation</keyword>
<dbReference type="InterPro" id="IPR000847">
    <property type="entry name" value="LysR_HTH_N"/>
</dbReference>
<dbReference type="Pfam" id="PF00126">
    <property type="entry name" value="HTH_1"/>
    <property type="match status" value="1"/>
</dbReference>
<keyword evidence="4" id="KW-0804">Transcription</keyword>
<evidence type="ECO:0000256" key="4">
    <source>
        <dbReference type="ARBA" id="ARBA00023163"/>
    </source>
</evidence>
<keyword evidence="7" id="KW-1185">Reference proteome</keyword>
<protein>
    <submittedName>
        <fullName evidence="6">LysR family transcriptional regulator</fullName>
    </submittedName>
</protein>
<dbReference type="InterPro" id="IPR036390">
    <property type="entry name" value="WH_DNA-bd_sf"/>
</dbReference>
<comment type="similarity">
    <text evidence="1">Belongs to the LysR transcriptional regulatory family.</text>
</comment>
<keyword evidence="3" id="KW-0238">DNA-binding</keyword>
<dbReference type="FunFam" id="1.10.10.10:FF:000001">
    <property type="entry name" value="LysR family transcriptional regulator"/>
    <property type="match status" value="1"/>
</dbReference>
<dbReference type="AlphaFoldDB" id="A0A431W703"/>
<accession>A0A431W703</accession>
<gene>
    <name evidence="6" type="ORF">EKG39_14115</name>
</gene>
<evidence type="ECO:0000256" key="3">
    <source>
        <dbReference type="ARBA" id="ARBA00023125"/>
    </source>
</evidence>
<dbReference type="GO" id="GO:0000976">
    <property type="term" value="F:transcription cis-regulatory region binding"/>
    <property type="evidence" value="ECO:0007669"/>
    <property type="project" value="TreeGrafter"/>
</dbReference>
<dbReference type="InterPro" id="IPR036388">
    <property type="entry name" value="WH-like_DNA-bd_sf"/>
</dbReference>
<name>A0A431W703_9GAMM</name>
<dbReference type="OrthoDB" id="9785974at2"/>
<organism evidence="6 7">
    <name type="scientific">Shewanella atlantica</name>
    <dbReference type="NCBI Taxonomy" id="271099"/>
    <lineage>
        <taxon>Bacteria</taxon>
        <taxon>Pseudomonadati</taxon>
        <taxon>Pseudomonadota</taxon>
        <taxon>Gammaproteobacteria</taxon>
        <taxon>Alteromonadales</taxon>
        <taxon>Shewanellaceae</taxon>
        <taxon>Shewanella</taxon>
    </lineage>
</organism>
<evidence type="ECO:0000313" key="6">
    <source>
        <dbReference type="EMBL" id="RTR31200.1"/>
    </source>
</evidence>
<dbReference type="EMBL" id="RXNV01000006">
    <property type="protein sequence ID" value="RTR31200.1"/>
    <property type="molecule type" value="Genomic_DNA"/>
</dbReference>
<dbReference type="Gene3D" id="1.10.10.10">
    <property type="entry name" value="Winged helix-like DNA-binding domain superfamily/Winged helix DNA-binding domain"/>
    <property type="match status" value="1"/>
</dbReference>
<dbReference type="PANTHER" id="PTHR30126:SF22">
    <property type="entry name" value="HTH-TYPE TRANSCRIPTIONAL REGULATOR YHAJ-RELATED"/>
    <property type="match status" value="1"/>
</dbReference>